<dbReference type="Proteomes" id="UP000615446">
    <property type="component" value="Unassembled WGS sequence"/>
</dbReference>
<proteinExistence type="predicted"/>
<protein>
    <submittedName>
        <fullName evidence="2">Uncharacterized protein</fullName>
    </submittedName>
</protein>
<evidence type="ECO:0000313" key="4">
    <source>
        <dbReference type="Proteomes" id="UP000247702"/>
    </source>
</evidence>
<comment type="caution">
    <text evidence="2">The sequence shown here is derived from an EMBL/GenBank/DDBJ whole genome shotgun (WGS) entry which is preliminary data.</text>
</comment>
<dbReference type="EMBL" id="BLAL01000300">
    <property type="protein sequence ID" value="GET01676.1"/>
    <property type="molecule type" value="Genomic_DNA"/>
</dbReference>
<feature type="compositionally biased region" description="Polar residues" evidence="1">
    <location>
        <begin position="1"/>
        <end position="10"/>
    </location>
</feature>
<evidence type="ECO:0000313" key="3">
    <source>
        <dbReference type="EMBL" id="GET01676.1"/>
    </source>
</evidence>
<accession>A0A2Z6RDY5</accession>
<organism evidence="2 4">
    <name type="scientific">Rhizophagus clarus</name>
    <dbReference type="NCBI Taxonomy" id="94130"/>
    <lineage>
        <taxon>Eukaryota</taxon>
        <taxon>Fungi</taxon>
        <taxon>Fungi incertae sedis</taxon>
        <taxon>Mucoromycota</taxon>
        <taxon>Glomeromycotina</taxon>
        <taxon>Glomeromycetes</taxon>
        <taxon>Glomerales</taxon>
        <taxon>Glomeraceae</taxon>
        <taxon>Rhizophagus</taxon>
    </lineage>
</organism>
<feature type="compositionally biased region" description="Low complexity" evidence="1">
    <location>
        <begin position="34"/>
        <end position="60"/>
    </location>
</feature>
<dbReference type="AlphaFoldDB" id="A0A2Z6RDY5"/>
<evidence type="ECO:0000313" key="2">
    <source>
        <dbReference type="EMBL" id="GBB96174.1"/>
    </source>
</evidence>
<dbReference type="EMBL" id="BEXD01001890">
    <property type="protein sequence ID" value="GBB96174.1"/>
    <property type="molecule type" value="Genomic_DNA"/>
</dbReference>
<keyword evidence="4" id="KW-1185">Reference proteome</keyword>
<reference evidence="2 4" key="1">
    <citation type="submission" date="2017-11" db="EMBL/GenBank/DDBJ databases">
        <title>The genome of Rhizophagus clarus HR1 reveals common genetic basis of auxotrophy among arbuscular mycorrhizal fungi.</title>
        <authorList>
            <person name="Kobayashi Y."/>
        </authorList>
    </citation>
    <scope>NUCLEOTIDE SEQUENCE [LARGE SCALE GENOMIC DNA]</scope>
    <source>
        <strain evidence="2 4">HR1</strain>
    </source>
</reference>
<sequence length="94" mass="9952">MGSGSNSSSIKKAGFSPVVTRSNRTPLGSCKSCNNNNQENNTNSFNLAQSQKSSGHSTSSNMNKGSRKSGNGQSGNLNKMEIKHLLEQLISLCC</sequence>
<feature type="compositionally biased region" description="Polar residues" evidence="1">
    <location>
        <begin position="61"/>
        <end position="77"/>
    </location>
</feature>
<gene>
    <name evidence="3" type="ORF">RCL2_002807200</name>
    <name evidence="2" type="ORF">RclHR1_00270020</name>
</gene>
<dbReference type="Proteomes" id="UP000247702">
    <property type="component" value="Unassembled WGS sequence"/>
</dbReference>
<evidence type="ECO:0000256" key="1">
    <source>
        <dbReference type="SAM" id="MobiDB-lite"/>
    </source>
</evidence>
<name>A0A2Z6RDY5_9GLOM</name>
<feature type="region of interest" description="Disordered" evidence="1">
    <location>
        <begin position="1"/>
        <end position="77"/>
    </location>
</feature>
<reference evidence="3" key="2">
    <citation type="submission" date="2019-10" db="EMBL/GenBank/DDBJ databases">
        <title>Conservation and host-specific expression of non-tandemly repeated heterogenous ribosome RNA gene in arbuscular mycorrhizal fungi.</title>
        <authorList>
            <person name="Maeda T."/>
            <person name="Kobayashi Y."/>
            <person name="Nakagawa T."/>
            <person name="Ezawa T."/>
            <person name="Yamaguchi K."/>
            <person name="Bino T."/>
            <person name="Nishimoto Y."/>
            <person name="Shigenobu S."/>
            <person name="Kawaguchi M."/>
        </authorList>
    </citation>
    <scope>NUCLEOTIDE SEQUENCE</scope>
    <source>
        <strain evidence="3">HR1</strain>
    </source>
</reference>